<dbReference type="AlphaFoldDB" id="A0AAW1NSQ6"/>
<keyword evidence="6" id="KW-0106">Calcium</keyword>
<evidence type="ECO:0000256" key="6">
    <source>
        <dbReference type="PIRSR" id="PIRSR601382-2"/>
    </source>
</evidence>
<dbReference type="InterPro" id="IPR036026">
    <property type="entry name" value="Seven-hairpin_glycosidases"/>
</dbReference>
<comment type="cofactor">
    <cofactor evidence="1 6">
        <name>Ca(2+)</name>
        <dbReference type="ChEBI" id="CHEBI:29108"/>
    </cofactor>
</comment>
<organism evidence="9 10">
    <name type="scientific">Symbiochloris irregularis</name>
    <dbReference type="NCBI Taxonomy" id="706552"/>
    <lineage>
        <taxon>Eukaryota</taxon>
        <taxon>Viridiplantae</taxon>
        <taxon>Chlorophyta</taxon>
        <taxon>core chlorophytes</taxon>
        <taxon>Trebouxiophyceae</taxon>
        <taxon>Trebouxiales</taxon>
        <taxon>Trebouxiaceae</taxon>
        <taxon>Symbiochloris</taxon>
    </lineage>
</organism>
<keyword evidence="4 8" id="KW-0378">Hydrolase</keyword>
<comment type="caution">
    <text evidence="9">The sequence shown here is derived from an EMBL/GenBank/DDBJ whole genome shotgun (WGS) entry which is preliminary data.</text>
</comment>
<evidence type="ECO:0000256" key="2">
    <source>
        <dbReference type="ARBA" id="ARBA00004922"/>
    </source>
</evidence>
<evidence type="ECO:0000313" key="10">
    <source>
        <dbReference type="Proteomes" id="UP001465755"/>
    </source>
</evidence>
<evidence type="ECO:0000256" key="3">
    <source>
        <dbReference type="ARBA" id="ARBA00007658"/>
    </source>
</evidence>
<evidence type="ECO:0000256" key="5">
    <source>
        <dbReference type="ARBA" id="ARBA00023157"/>
    </source>
</evidence>
<dbReference type="Proteomes" id="UP001465755">
    <property type="component" value="Unassembled WGS sequence"/>
</dbReference>
<sequence>MFSLRRRRRLVLMGVPLLGALLLWLYTHPQTGLQTQTLAKEALRHSAERSGTLVMRPSEEWVPLLEATRQEEVWHEELTGGALEGELNRRRAHIASATSHSWKAYVKFAWGHDELLPLSSSSADAFGGLGATMIESLDILWLLGMKREFGQVVKWVADFDFNRDVNVSVVETSTRIMGGLLSAYQLSEQKALLIKAEELAHRLIRAWDTPSGIPCGMVNLARSACANVEEPVTLAQAGGEQLEFAVLASLTGNATFLQKVRKAIQHLETVDPDMGLKPAAISLTTGQATMQSYGLGRVSGDFYQYLLKAWLVTGKADGRSRAMWRQAMDNMLAALMFASSPSRLKYIADFDRGAVQHQSDVSACSIPPMLSLGIRTKAVAGQKALQYAMLTRDLAYACWRLYANHETGLAAQSVKFSPGADFKATARSHHLDPQGMENMFVLWRATRDSRYQHWGWSIFNALVTHCKVDRGFAGLVDVQAGGAKVDVMPSHWLGATLKYALLLYSPQEMLPLDQWVFSSQAPCILTSVMNSQSEMDGQSAF</sequence>
<evidence type="ECO:0000256" key="7">
    <source>
        <dbReference type="PIRSR" id="PIRSR601382-3"/>
    </source>
</evidence>
<dbReference type="PANTHER" id="PTHR11742">
    <property type="entry name" value="MANNOSYL-OLIGOSACCHARIDE ALPHA-1,2-MANNOSIDASE-RELATED"/>
    <property type="match status" value="1"/>
</dbReference>
<dbReference type="PANTHER" id="PTHR11742:SF6">
    <property type="entry name" value="MANNOSYL-OLIGOSACCHARIDE ALPHA-1,2-MANNOSIDASE IA-RELATED"/>
    <property type="match status" value="1"/>
</dbReference>
<evidence type="ECO:0000313" key="9">
    <source>
        <dbReference type="EMBL" id="KAK9793231.1"/>
    </source>
</evidence>
<proteinExistence type="inferred from homology"/>
<dbReference type="SUPFAM" id="SSF48225">
    <property type="entry name" value="Seven-hairpin glycosidases"/>
    <property type="match status" value="1"/>
</dbReference>
<dbReference type="Gene3D" id="1.50.10.10">
    <property type="match status" value="1"/>
</dbReference>
<accession>A0AAW1NSQ6</accession>
<dbReference type="EC" id="3.2.1.-" evidence="8"/>
<dbReference type="InterPro" id="IPR012341">
    <property type="entry name" value="6hp_glycosidase-like_sf"/>
</dbReference>
<keyword evidence="8" id="KW-0326">Glycosidase</keyword>
<keyword evidence="10" id="KW-1185">Reference proteome</keyword>
<dbReference type="GO" id="GO:0004571">
    <property type="term" value="F:mannosyl-oligosaccharide 1,2-alpha-mannosidase activity"/>
    <property type="evidence" value="ECO:0007669"/>
    <property type="project" value="InterPro"/>
</dbReference>
<dbReference type="GO" id="GO:0005783">
    <property type="term" value="C:endoplasmic reticulum"/>
    <property type="evidence" value="ECO:0007669"/>
    <property type="project" value="TreeGrafter"/>
</dbReference>
<dbReference type="PRINTS" id="PR00747">
    <property type="entry name" value="GLYHDRLASE47"/>
</dbReference>
<name>A0AAW1NSQ6_9CHLO</name>
<reference evidence="9 10" key="1">
    <citation type="journal article" date="2024" name="Nat. Commun.">
        <title>Phylogenomics reveals the evolutionary origins of lichenization in chlorophyte algae.</title>
        <authorList>
            <person name="Puginier C."/>
            <person name="Libourel C."/>
            <person name="Otte J."/>
            <person name="Skaloud P."/>
            <person name="Haon M."/>
            <person name="Grisel S."/>
            <person name="Petersen M."/>
            <person name="Berrin J.G."/>
            <person name="Delaux P.M."/>
            <person name="Dal Grande F."/>
            <person name="Keller J."/>
        </authorList>
    </citation>
    <scope>NUCLEOTIDE SEQUENCE [LARGE SCALE GENOMIC DNA]</scope>
    <source>
        <strain evidence="9 10">SAG 2036</strain>
    </source>
</reference>
<dbReference type="GO" id="GO:0005509">
    <property type="term" value="F:calcium ion binding"/>
    <property type="evidence" value="ECO:0007669"/>
    <property type="project" value="InterPro"/>
</dbReference>
<gene>
    <name evidence="9" type="ORF">WJX73_008773</name>
</gene>
<dbReference type="InterPro" id="IPR001382">
    <property type="entry name" value="Glyco_hydro_47"/>
</dbReference>
<keyword evidence="5 7" id="KW-1015">Disulfide bond</keyword>
<evidence type="ECO:0000256" key="8">
    <source>
        <dbReference type="RuleBase" id="RU361193"/>
    </source>
</evidence>
<dbReference type="EMBL" id="JALJOQ010000152">
    <property type="protein sequence ID" value="KAK9793231.1"/>
    <property type="molecule type" value="Genomic_DNA"/>
</dbReference>
<evidence type="ECO:0000256" key="4">
    <source>
        <dbReference type="ARBA" id="ARBA00022801"/>
    </source>
</evidence>
<evidence type="ECO:0000256" key="1">
    <source>
        <dbReference type="ARBA" id="ARBA00001913"/>
    </source>
</evidence>
<dbReference type="InterPro" id="IPR050749">
    <property type="entry name" value="Glycosyl_Hydrolase_47"/>
</dbReference>
<feature type="disulfide bond" evidence="7">
    <location>
        <begin position="364"/>
        <end position="398"/>
    </location>
</feature>
<feature type="binding site" evidence="6">
    <location>
        <position position="519"/>
    </location>
    <ligand>
        <name>Ca(2+)</name>
        <dbReference type="ChEBI" id="CHEBI:29108"/>
    </ligand>
</feature>
<dbReference type="GO" id="GO:0005975">
    <property type="term" value="P:carbohydrate metabolic process"/>
    <property type="evidence" value="ECO:0007669"/>
    <property type="project" value="InterPro"/>
</dbReference>
<dbReference type="GO" id="GO:0000139">
    <property type="term" value="C:Golgi membrane"/>
    <property type="evidence" value="ECO:0007669"/>
    <property type="project" value="TreeGrafter"/>
</dbReference>
<dbReference type="Pfam" id="PF01532">
    <property type="entry name" value="Glyco_hydro_47"/>
    <property type="match status" value="1"/>
</dbReference>
<comment type="similarity">
    <text evidence="3 8">Belongs to the glycosyl hydrolase 47 family.</text>
</comment>
<keyword evidence="6" id="KW-0479">Metal-binding</keyword>
<protein>
    <recommendedName>
        <fullName evidence="8">alpha-1,2-Mannosidase</fullName>
        <ecNumber evidence="8">3.2.1.-</ecNumber>
    </recommendedName>
</protein>
<comment type="pathway">
    <text evidence="2">Protein modification; protein glycosylation.</text>
</comment>